<evidence type="ECO:0000259" key="13">
    <source>
        <dbReference type="PROSITE" id="PS50885"/>
    </source>
</evidence>
<keyword evidence="5" id="KW-0808">Transferase</keyword>
<sequence>MVRLPRSLTIRVLALSTLWAVLSLVAIATVISALYRQASERSFDSLLSAHLFNLIGAVGVSDEGRLQGSPDLGDVRYVIPRSGWYWSVETISENLTGRLRSLSFSGNVDSPTLVQVPFDGRFQRSYAANGLAGERVKVFENEFVLDDQNRIARFRVMGNLTELEDEIGEFEQRLYFYLFMFGLGTVAFNAAAIIFGLRPLAKVRAALSKVREGSAQRLEGSFPPEIEPLVHETNALIDNNRRIVERARTQVGNLAHSLKTPLAVIMNEGRSMGTEQGQLLGDQATAMRQQIDNYLQRARIAAQRDSVVFRTPLRPSMERLLRVMEKLNPSMRTSLDMPDGDIIFAGEEGDFEEVSGNLIENAMKWAGERVQVSIRSAANVESAERLALIIEDDGPGIPDEARREALKRGKRLDETKPGSGLGLSIVSDLVAQYGGTLTLDRSELGGLKVIVELPRAH</sequence>
<dbReference type="Gene3D" id="3.30.565.10">
    <property type="entry name" value="Histidine kinase-like ATPase, C-terminal domain"/>
    <property type="match status" value="1"/>
</dbReference>
<dbReference type="InterPro" id="IPR050428">
    <property type="entry name" value="TCS_sensor_his_kinase"/>
</dbReference>
<evidence type="ECO:0000256" key="7">
    <source>
        <dbReference type="ARBA" id="ARBA00022777"/>
    </source>
</evidence>
<evidence type="ECO:0000256" key="6">
    <source>
        <dbReference type="ARBA" id="ARBA00022692"/>
    </source>
</evidence>
<keyword evidence="7 14" id="KW-0418">Kinase</keyword>
<dbReference type="InterPro" id="IPR003594">
    <property type="entry name" value="HATPase_dom"/>
</dbReference>
<feature type="domain" description="HAMP" evidence="13">
    <location>
        <begin position="194"/>
        <end position="245"/>
    </location>
</feature>
<comment type="subcellular location">
    <subcellularLocation>
        <location evidence="2">Membrane</location>
    </subcellularLocation>
</comment>
<evidence type="ECO:0000256" key="1">
    <source>
        <dbReference type="ARBA" id="ARBA00000085"/>
    </source>
</evidence>
<dbReference type="Pfam" id="PF02518">
    <property type="entry name" value="HATPase_c"/>
    <property type="match status" value="1"/>
</dbReference>
<protein>
    <recommendedName>
        <fullName evidence="3">histidine kinase</fullName>
        <ecNumber evidence="3">2.7.13.3</ecNumber>
    </recommendedName>
</protein>
<keyword evidence="4" id="KW-0597">Phosphoprotein</keyword>
<evidence type="ECO:0000256" key="11">
    <source>
        <dbReference type="SAM" id="Phobius"/>
    </source>
</evidence>
<evidence type="ECO:0000256" key="2">
    <source>
        <dbReference type="ARBA" id="ARBA00004370"/>
    </source>
</evidence>
<evidence type="ECO:0000256" key="3">
    <source>
        <dbReference type="ARBA" id="ARBA00012438"/>
    </source>
</evidence>
<reference evidence="14" key="1">
    <citation type="journal article" date="2014" name="Int. J. Syst. Evol. Microbiol.">
        <title>Complete genome sequence of Corynebacterium casei LMG S-19264T (=DSM 44701T), isolated from a smear-ripened cheese.</title>
        <authorList>
            <consortium name="US DOE Joint Genome Institute (JGI-PGF)"/>
            <person name="Walter F."/>
            <person name="Albersmeier A."/>
            <person name="Kalinowski J."/>
            <person name="Ruckert C."/>
        </authorList>
    </citation>
    <scope>NUCLEOTIDE SEQUENCE</scope>
    <source>
        <strain evidence="14">KCTC 42249</strain>
    </source>
</reference>
<accession>A0A8J3GI96</accession>
<evidence type="ECO:0000256" key="10">
    <source>
        <dbReference type="ARBA" id="ARBA00023136"/>
    </source>
</evidence>
<dbReference type="PRINTS" id="PR00344">
    <property type="entry name" value="BCTRLSENSOR"/>
</dbReference>
<feature type="transmembrane region" description="Helical" evidence="11">
    <location>
        <begin position="12"/>
        <end position="35"/>
    </location>
</feature>
<dbReference type="PANTHER" id="PTHR45436">
    <property type="entry name" value="SENSOR HISTIDINE KINASE YKOH"/>
    <property type="match status" value="1"/>
</dbReference>
<comment type="caution">
    <text evidence="14">The sequence shown here is derived from an EMBL/GenBank/DDBJ whole genome shotgun (WGS) entry which is preliminary data.</text>
</comment>
<dbReference type="InterPro" id="IPR005467">
    <property type="entry name" value="His_kinase_dom"/>
</dbReference>
<dbReference type="GO" id="GO:0005886">
    <property type="term" value="C:plasma membrane"/>
    <property type="evidence" value="ECO:0007669"/>
    <property type="project" value="TreeGrafter"/>
</dbReference>
<dbReference type="RefSeq" id="WP_189501360.1">
    <property type="nucleotide sequence ID" value="NZ_BMZQ01000001.1"/>
</dbReference>
<dbReference type="Gene3D" id="1.10.287.130">
    <property type="match status" value="1"/>
</dbReference>
<evidence type="ECO:0000313" key="14">
    <source>
        <dbReference type="EMBL" id="GHD06563.1"/>
    </source>
</evidence>
<dbReference type="InterPro" id="IPR003660">
    <property type="entry name" value="HAMP_dom"/>
</dbReference>
<evidence type="ECO:0000256" key="9">
    <source>
        <dbReference type="ARBA" id="ARBA00023012"/>
    </source>
</evidence>
<dbReference type="EC" id="2.7.13.3" evidence="3"/>
<dbReference type="InterPro" id="IPR004358">
    <property type="entry name" value="Sig_transdc_His_kin-like_C"/>
</dbReference>
<evidence type="ECO:0000256" key="8">
    <source>
        <dbReference type="ARBA" id="ARBA00022989"/>
    </source>
</evidence>
<dbReference type="SUPFAM" id="SSF47384">
    <property type="entry name" value="Homodimeric domain of signal transducing histidine kinase"/>
    <property type="match status" value="1"/>
</dbReference>
<dbReference type="SMART" id="SM00388">
    <property type="entry name" value="HisKA"/>
    <property type="match status" value="1"/>
</dbReference>
<evidence type="ECO:0000313" key="15">
    <source>
        <dbReference type="Proteomes" id="UP000630142"/>
    </source>
</evidence>
<dbReference type="GO" id="GO:0000155">
    <property type="term" value="F:phosphorelay sensor kinase activity"/>
    <property type="evidence" value="ECO:0007669"/>
    <property type="project" value="InterPro"/>
</dbReference>
<feature type="transmembrane region" description="Helical" evidence="11">
    <location>
        <begin position="174"/>
        <end position="197"/>
    </location>
</feature>
<keyword evidence="8 11" id="KW-1133">Transmembrane helix</keyword>
<dbReference type="SUPFAM" id="SSF55874">
    <property type="entry name" value="ATPase domain of HSP90 chaperone/DNA topoisomerase II/histidine kinase"/>
    <property type="match status" value="1"/>
</dbReference>
<reference evidence="14" key="2">
    <citation type="submission" date="2020-09" db="EMBL/GenBank/DDBJ databases">
        <authorList>
            <person name="Sun Q."/>
            <person name="Kim S."/>
        </authorList>
    </citation>
    <scope>NUCLEOTIDE SEQUENCE</scope>
    <source>
        <strain evidence="14">KCTC 42249</strain>
    </source>
</reference>
<dbReference type="InterPro" id="IPR003661">
    <property type="entry name" value="HisK_dim/P_dom"/>
</dbReference>
<comment type="catalytic activity">
    <reaction evidence="1">
        <text>ATP + protein L-histidine = ADP + protein N-phospho-L-histidine.</text>
        <dbReference type="EC" id="2.7.13.3"/>
    </reaction>
</comment>
<gene>
    <name evidence="14" type="ORF">GCM10016234_04040</name>
</gene>
<dbReference type="EMBL" id="BMZQ01000001">
    <property type="protein sequence ID" value="GHD06563.1"/>
    <property type="molecule type" value="Genomic_DNA"/>
</dbReference>
<dbReference type="AlphaFoldDB" id="A0A8J3GI96"/>
<dbReference type="InterPro" id="IPR036890">
    <property type="entry name" value="HATPase_C_sf"/>
</dbReference>
<dbReference type="SMART" id="SM00387">
    <property type="entry name" value="HATPase_c"/>
    <property type="match status" value="1"/>
</dbReference>
<organism evidence="14 15">
    <name type="scientific">Tianweitania populi</name>
    <dbReference type="NCBI Taxonomy" id="1607949"/>
    <lineage>
        <taxon>Bacteria</taxon>
        <taxon>Pseudomonadati</taxon>
        <taxon>Pseudomonadota</taxon>
        <taxon>Alphaproteobacteria</taxon>
        <taxon>Hyphomicrobiales</taxon>
        <taxon>Phyllobacteriaceae</taxon>
        <taxon>Tianweitania</taxon>
    </lineage>
</organism>
<dbReference type="PROSITE" id="PS50885">
    <property type="entry name" value="HAMP"/>
    <property type="match status" value="1"/>
</dbReference>
<name>A0A8J3GI96_9HYPH</name>
<dbReference type="Proteomes" id="UP000630142">
    <property type="component" value="Unassembled WGS sequence"/>
</dbReference>
<proteinExistence type="predicted"/>
<keyword evidence="15" id="KW-1185">Reference proteome</keyword>
<dbReference type="InterPro" id="IPR036097">
    <property type="entry name" value="HisK_dim/P_sf"/>
</dbReference>
<dbReference type="PANTHER" id="PTHR45436:SF5">
    <property type="entry name" value="SENSOR HISTIDINE KINASE TRCS"/>
    <property type="match status" value="1"/>
</dbReference>
<evidence type="ECO:0000259" key="12">
    <source>
        <dbReference type="PROSITE" id="PS50109"/>
    </source>
</evidence>
<evidence type="ECO:0000256" key="5">
    <source>
        <dbReference type="ARBA" id="ARBA00022679"/>
    </source>
</evidence>
<keyword evidence="9" id="KW-0902">Two-component regulatory system</keyword>
<dbReference type="PROSITE" id="PS50109">
    <property type="entry name" value="HIS_KIN"/>
    <property type="match status" value="1"/>
</dbReference>
<evidence type="ECO:0000256" key="4">
    <source>
        <dbReference type="ARBA" id="ARBA00022553"/>
    </source>
</evidence>
<keyword evidence="10 11" id="KW-0472">Membrane</keyword>
<feature type="domain" description="Histidine kinase" evidence="12">
    <location>
        <begin position="253"/>
        <end position="457"/>
    </location>
</feature>
<keyword evidence="6 11" id="KW-0812">Transmembrane</keyword>